<dbReference type="Proteomes" id="UP000318102">
    <property type="component" value="Unassembled WGS sequence"/>
</dbReference>
<comment type="cofactor">
    <cofactor evidence="6">
        <name>Zn(2+)</name>
        <dbReference type="ChEBI" id="CHEBI:29105"/>
    </cofactor>
    <text evidence="6">Binds 1 zinc ion.</text>
</comment>
<protein>
    <submittedName>
        <fullName evidence="9">M3 family oligoendopeptidase</fullName>
    </submittedName>
</protein>
<keyword evidence="4 6" id="KW-0862">Zinc</keyword>
<evidence type="ECO:0000256" key="2">
    <source>
        <dbReference type="ARBA" id="ARBA00022723"/>
    </source>
</evidence>
<proteinExistence type="inferred from homology"/>
<keyword evidence="10" id="KW-1185">Reference proteome</keyword>
<dbReference type="InterPro" id="IPR013647">
    <property type="entry name" value="OligopepF_N_dom"/>
</dbReference>
<keyword evidence="2 6" id="KW-0479">Metal-binding</keyword>
<evidence type="ECO:0000256" key="4">
    <source>
        <dbReference type="ARBA" id="ARBA00022833"/>
    </source>
</evidence>
<dbReference type="Gene3D" id="1.20.140.70">
    <property type="entry name" value="Oligopeptidase f, N-terminal domain"/>
    <property type="match status" value="1"/>
</dbReference>
<keyword evidence="5 6" id="KW-0482">Metalloprotease</keyword>
<sequence>MNQSFRAATVIPIQKGVYIVKLPLQQTWDLEVIFSGGSESEELQQSMAQLEKDMQALHETLKQFPVIETTEDVHKLAANTLDMQGISARAHEVGSFIGCLTSQDVKDKKAIQLTGRVQSLRAQLVTLNTLFDEKWSAMNDDLWQQYIALPDMQGIQFPLNERRDWAREKLSPEQEALIGDLSVDGYHAWGELYNRIVSQIRIEVEDNGAQLQLSAGQAHNRLSHPVREVREETFKLWEKAWSDEADFCAESLNRIGGFRLKLYEHRGWDNVLKEPLAINRMSTDTLNAMWDTIVKNKPAFVKYLERKAKLLGVERLSWCDVDAPIGSTQSKIGYDEGAQMIVEQFNKFSEKMAQFSEHAFENGWIEVEDRAGKRPGGFCTGLPVSKQTRIFMTYAGTPSNVSTLAHELGHGYHQFVMDDLPEMAQNYAMNVAETASTFAEMIVADSAVKQAKNEEEKLSLIEDKIQRSVAFFMNIHARFLFETRFYEERRKGLLSVEQLNALMEEAQKEAYCDSLSSYHPHFWASKLHFYLTGVPFYNFPYTFGYLFSTGLYARAQEEGTTFAAKYDDLLRDTGSMTVEALAQKHLGVDLTQADFWQSAIDVTVQDIEQFLAMTDNKDAIK</sequence>
<evidence type="ECO:0000313" key="9">
    <source>
        <dbReference type="EMBL" id="TVX87087.1"/>
    </source>
</evidence>
<dbReference type="RefSeq" id="WP_144993832.1">
    <property type="nucleotide sequence ID" value="NZ_VNJK01000004.1"/>
</dbReference>
<dbReference type="GO" id="GO:0004222">
    <property type="term" value="F:metalloendopeptidase activity"/>
    <property type="evidence" value="ECO:0007669"/>
    <property type="project" value="InterPro"/>
</dbReference>
<dbReference type="Pfam" id="PF08439">
    <property type="entry name" value="Peptidase_M3_N"/>
    <property type="match status" value="1"/>
</dbReference>
<keyword evidence="3 6" id="KW-0378">Hydrolase</keyword>
<dbReference type="OrthoDB" id="9769691at2"/>
<evidence type="ECO:0000256" key="1">
    <source>
        <dbReference type="ARBA" id="ARBA00022670"/>
    </source>
</evidence>
<dbReference type="AlphaFoldDB" id="A0A559IHD9"/>
<organism evidence="9 10">
    <name type="scientific">Paenibacillus agilis</name>
    <dbReference type="NCBI Taxonomy" id="3020863"/>
    <lineage>
        <taxon>Bacteria</taxon>
        <taxon>Bacillati</taxon>
        <taxon>Bacillota</taxon>
        <taxon>Bacilli</taxon>
        <taxon>Bacillales</taxon>
        <taxon>Paenibacillaceae</taxon>
        <taxon>Paenibacillus</taxon>
    </lineage>
</organism>
<keyword evidence="1 6" id="KW-0645">Protease</keyword>
<dbReference type="InterPro" id="IPR042088">
    <property type="entry name" value="OligoPept_F_C"/>
</dbReference>
<reference evidence="9 10" key="1">
    <citation type="submission" date="2019-07" db="EMBL/GenBank/DDBJ databases">
        <authorList>
            <person name="Kim J."/>
        </authorList>
    </citation>
    <scope>NUCLEOTIDE SEQUENCE [LARGE SCALE GENOMIC DNA]</scope>
    <source>
        <strain evidence="9 10">N4</strain>
    </source>
</reference>
<comment type="caution">
    <text evidence="9">The sequence shown here is derived from an EMBL/GenBank/DDBJ whole genome shotgun (WGS) entry which is preliminary data.</text>
</comment>
<gene>
    <name evidence="9" type="ORF">FPZ44_21550</name>
</gene>
<dbReference type="CDD" id="cd09607">
    <property type="entry name" value="M3B_PepF"/>
    <property type="match status" value="1"/>
</dbReference>
<dbReference type="InterPro" id="IPR001567">
    <property type="entry name" value="Pept_M3A_M3B_dom"/>
</dbReference>
<dbReference type="InterPro" id="IPR001333">
    <property type="entry name" value="Peptidase_M32_Taq"/>
</dbReference>
<dbReference type="Gene3D" id="1.10.1370.20">
    <property type="entry name" value="Oligoendopeptidase f, C-terminal domain"/>
    <property type="match status" value="1"/>
</dbReference>
<evidence type="ECO:0000256" key="6">
    <source>
        <dbReference type="RuleBase" id="RU003435"/>
    </source>
</evidence>
<dbReference type="NCBIfam" id="TIGR02290">
    <property type="entry name" value="M3_fam_3"/>
    <property type="match status" value="1"/>
</dbReference>
<evidence type="ECO:0000256" key="3">
    <source>
        <dbReference type="ARBA" id="ARBA00022801"/>
    </source>
</evidence>
<dbReference type="InterPro" id="IPR011977">
    <property type="entry name" value="Pept_M3B_clade3"/>
</dbReference>
<evidence type="ECO:0000259" key="7">
    <source>
        <dbReference type="Pfam" id="PF01432"/>
    </source>
</evidence>
<evidence type="ECO:0000256" key="5">
    <source>
        <dbReference type="ARBA" id="ARBA00023049"/>
    </source>
</evidence>
<dbReference type="EMBL" id="VNJK01000004">
    <property type="protein sequence ID" value="TVX87087.1"/>
    <property type="molecule type" value="Genomic_DNA"/>
</dbReference>
<dbReference type="GO" id="GO:0006508">
    <property type="term" value="P:proteolysis"/>
    <property type="evidence" value="ECO:0007669"/>
    <property type="project" value="UniProtKB-KW"/>
</dbReference>
<comment type="similarity">
    <text evidence="6">Belongs to the peptidase M3 family.</text>
</comment>
<dbReference type="Pfam" id="PF01432">
    <property type="entry name" value="Peptidase_M3"/>
    <property type="match status" value="1"/>
</dbReference>
<accession>A0A559IHD9</accession>
<dbReference type="GO" id="GO:0046872">
    <property type="term" value="F:metal ion binding"/>
    <property type="evidence" value="ECO:0007669"/>
    <property type="project" value="UniProtKB-UniRule"/>
</dbReference>
<dbReference type="SUPFAM" id="SSF55486">
    <property type="entry name" value="Metalloproteases ('zincins'), catalytic domain"/>
    <property type="match status" value="1"/>
</dbReference>
<evidence type="ECO:0000313" key="10">
    <source>
        <dbReference type="Proteomes" id="UP000318102"/>
    </source>
</evidence>
<dbReference type="GO" id="GO:0004181">
    <property type="term" value="F:metallocarboxypeptidase activity"/>
    <property type="evidence" value="ECO:0007669"/>
    <property type="project" value="InterPro"/>
</dbReference>
<evidence type="ECO:0000259" key="8">
    <source>
        <dbReference type="Pfam" id="PF08439"/>
    </source>
</evidence>
<dbReference type="InterPro" id="IPR034006">
    <property type="entry name" value="M3B_PepF_2"/>
</dbReference>
<dbReference type="PANTHER" id="PTHR34217">
    <property type="entry name" value="METAL-DEPENDENT CARBOXYPEPTIDASE"/>
    <property type="match status" value="1"/>
</dbReference>
<feature type="domain" description="Oligopeptidase F N-terminal" evidence="8">
    <location>
        <begin position="136"/>
        <end position="201"/>
    </location>
</feature>
<dbReference type="PANTHER" id="PTHR34217:SF1">
    <property type="entry name" value="CARBOXYPEPTIDASE 1"/>
    <property type="match status" value="1"/>
</dbReference>
<name>A0A559IHD9_9BACL</name>
<feature type="domain" description="Peptidase M3A/M3B catalytic" evidence="7">
    <location>
        <begin position="223"/>
        <end position="600"/>
    </location>
</feature>